<evidence type="ECO:0000313" key="3">
    <source>
        <dbReference type="Proteomes" id="UP000199424"/>
    </source>
</evidence>
<gene>
    <name evidence="2" type="ORF">SAMN04488070_2193</name>
</gene>
<accession>A0A1I6HWL1</accession>
<dbReference type="PROSITE" id="PS51257">
    <property type="entry name" value="PROKAR_LIPOPROTEIN"/>
    <property type="match status" value="1"/>
</dbReference>
<sequence>MFAMKTTKLAVGMITLCVSLTLLAGCTYRGAYHEMQREQLRECVEEQGIPYHECLERTNKSYDEYMRERQEVIDDH</sequence>
<protein>
    <recommendedName>
        <fullName evidence="4">Lipoprotein</fullName>
    </recommendedName>
</protein>
<dbReference type="AlphaFoldDB" id="A0A1I6HWL1"/>
<keyword evidence="1" id="KW-0732">Signal</keyword>
<feature type="chain" id="PRO_5011665233" description="Lipoprotein" evidence="1">
    <location>
        <begin position="25"/>
        <end position="76"/>
    </location>
</feature>
<name>A0A1I6HWL1_9GAMM</name>
<evidence type="ECO:0000313" key="2">
    <source>
        <dbReference type="EMBL" id="SFR58852.1"/>
    </source>
</evidence>
<evidence type="ECO:0000256" key="1">
    <source>
        <dbReference type="SAM" id="SignalP"/>
    </source>
</evidence>
<dbReference type="Proteomes" id="UP000199424">
    <property type="component" value="Unassembled WGS sequence"/>
</dbReference>
<evidence type="ECO:0008006" key="4">
    <source>
        <dbReference type="Google" id="ProtNLM"/>
    </source>
</evidence>
<proteinExistence type="predicted"/>
<reference evidence="3" key="1">
    <citation type="submission" date="2016-10" db="EMBL/GenBank/DDBJ databases">
        <authorList>
            <person name="Varghese N."/>
            <person name="Submissions S."/>
        </authorList>
    </citation>
    <scope>NUCLEOTIDE SEQUENCE [LARGE SCALE GENOMIC DNA]</scope>
    <source>
        <strain evidence="3">CGMCC 1.7285</strain>
    </source>
</reference>
<keyword evidence="3" id="KW-1185">Reference proteome</keyword>
<organism evidence="2 3">
    <name type="scientific">Pseudidiomarina maritima</name>
    <dbReference type="NCBI Taxonomy" id="519453"/>
    <lineage>
        <taxon>Bacteria</taxon>
        <taxon>Pseudomonadati</taxon>
        <taxon>Pseudomonadota</taxon>
        <taxon>Gammaproteobacteria</taxon>
        <taxon>Alteromonadales</taxon>
        <taxon>Idiomarinaceae</taxon>
        <taxon>Pseudidiomarina</taxon>
    </lineage>
</organism>
<feature type="signal peptide" evidence="1">
    <location>
        <begin position="1"/>
        <end position="24"/>
    </location>
</feature>
<dbReference type="EMBL" id="FOYU01000004">
    <property type="protein sequence ID" value="SFR58852.1"/>
    <property type="molecule type" value="Genomic_DNA"/>
</dbReference>